<accession>A0AC34R6Y5</accession>
<dbReference type="WBParaSite" id="JU765_v2.g4075.t1">
    <property type="protein sequence ID" value="JU765_v2.g4075.t1"/>
    <property type="gene ID" value="JU765_v2.g4075"/>
</dbReference>
<dbReference type="Proteomes" id="UP000887576">
    <property type="component" value="Unplaced"/>
</dbReference>
<reference evidence="2" key="1">
    <citation type="submission" date="2022-11" db="UniProtKB">
        <authorList>
            <consortium name="WormBaseParasite"/>
        </authorList>
    </citation>
    <scope>IDENTIFICATION</scope>
</reference>
<sequence length="141" mass="15655">MNFDERDIANYTIAIDDQEPSAPAKINLNVLPSIELSKEVKNKDVVQLYAGKDLYFEVRLEGHPLPKLDAMLNGENLKTIATVNDEEDIVTIRIPNISSKHNGTISLKASNVAGDTIKKFDIKVVDVPSPPRNLTADHVYE</sequence>
<organism evidence="1 2">
    <name type="scientific">Panagrolaimus sp. JU765</name>
    <dbReference type="NCBI Taxonomy" id="591449"/>
    <lineage>
        <taxon>Eukaryota</taxon>
        <taxon>Metazoa</taxon>
        <taxon>Ecdysozoa</taxon>
        <taxon>Nematoda</taxon>
        <taxon>Chromadorea</taxon>
        <taxon>Rhabditida</taxon>
        <taxon>Tylenchina</taxon>
        <taxon>Panagrolaimomorpha</taxon>
        <taxon>Panagrolaimoidea</taxon>
        <taxon>Panagrolaimidae</taxon>
        <taxon>Panagrolaimus</taxon>
    </lineage>
</organism>
<evidence type="ECO:0000313" key="2">
    <source>
        <dbReference type="WBParaSite" id="JU765_v2.g4075.t1"/>
    </source>
</evidence>
<protein>
    <submittedName>
        <fullName evidence="2">Immunoglobulin I-set domain-containing protein</fullName>
    </submittedName>
</protein>
<proteinExistence type="predicted"/>
<evidence type="ECO:0000313" key="1">
    <source>
        <dbReference type="Proteomes" id="UP000887576"/>
    </source>
</evidence>
<name>A0AC34R6Y5_9BILA</name>